<dbReference type="KEGG" id="thyd:TTHT_0500"/>
<reference evidence="2 3" key="1">
    <citation type="journal article" date="2012" name="Extremophiles">
        <title>Thermotomaculum hydrothermale gen. nov., sp. nov., a novel heterotrophic thermophile within the phylum Acidobacteria from a deep-sea hydrothermal vent chimney in the Southern Okinawa Trough.</title>
        <authorList>
            <person name="Izumi H."/>
            <person name="Nunoura T."/>
            <person name="Miyazaki M."/>
            <person name="Mino S."/>
            <person name="Toki T."/>
            <person name="Takai K."/>
            <person name="Sako Y."/>
            <person name="Sawabe T."/>
            <person name="Nakagawa S."/>
        </authorList>
    </citation>
    <scope>NUCLEOTIDE SEQUENCE [LARGE SCALE GENOMIC DNA]</scope>
    <source>
        <strain evidence="2 3">AC55</strain>
    </source>
</reference>
<dbReference type="RefSeq" id="WP_201328428.1">
    <property type="nucleotide sequence ID" value="NZ_AP017470.1"/>
</dbReference>
<accession>A0A7R6PE61</accession>
<organism evidence="2 3">
    <name type="scientific">Thermotomaculum hydrothermale</name>
    <dbReference type="NCBI Taxonomy" id="981385"/>
    <lineage>
        <taxon>Bacteria</taxon>
        <taxon>Pseudomonadati</taxon>
        <taxon>Acidobacteriota</taxon>
        <taxon>Holophagae</taxon>
        <taxon>Thermotomaculales</taxon>
        <taxon>Thermotomaculaceae</taxon>
        <taxon>Thermotomaculum</taxon>
    </lineage>
</organism>
<dbReference type="AlphaFoldDB" id="A0A7R6PE61"/>
<name>A0A7R6PE61_9BACT</name>
<dbReference type="Proteomes" id="UP000595564">
    <property type="component" value="Chromosome"/>
</dbReference>
<dbReference type="Gene3D" id="1.25.40.10">
    <property type="entry name" value="Tetratricopeptide repeat domain"/>
    <property type="match status" value="1"/>
</dbReference>
<protein>
    <recommendedName>
        <fullName evidence="4">Tetratricopeptide repeat protein</fullName>
    </recommendedName>
</protein>
<dbReference type="EMBL" id="AP017470">
    <property type="protein sequence ID" value="BBB32089.1"/>
    <property type="molecule type" value="Genomic_DNA"/>
</dbReference>
<sequence length="420" mass="48722">MKKITIIVFLLFSLNLLAEGYCVFPFENRGDAGLNYLKYGFEIYIESLLNSDICKRISAVEEMDIPLTQNLTLATKIKVAEKMSADFLITGFFQNDENTVNLTLKIFKLDGAKSEYVFKGSLDEIFNNSLKTFLMKFEGARWPYRDRIDVTIFEKYVKAVSLLCIDKNSYLAESYLNYLVQDEFYLRTLFYKLYNLGEFDIAKKYFEKIENKTPTDYLYGGLVAVNLDNYNLAIELFKKGNRLKPDDIFLNNIAGCYLLKGEYSVAEKVFPEANKSCNYLLNRAIIFIENKDYLTAKHLLKDFCFKYGLTERSMDILSVLLKKAKVEVSIFKMSNEEGDIASSFEFLDKDNCDFKDIRGVIEDYKLKAKEFLNSGNKKRAEEFFKKVILLNPFEKDVLTILCNDYNDIDACKLLNFSEEN</sequence>
<dbReference type="Pfam" id="PF13181">
    <property type="entry name" value="TPR_8"/>
    <property type="match status" value="1"/>
</dbReference>
<keyword evidence="1" id="KW-0802">TPR repeat</keyword>
<evidence type="ECO:0008006" key="4">
    <source>
        <dbReference type="Google" id="ProtNLM"/>
    </source>
</evidence>
<gene>
    <name evidence="2" type="ORF">TTHT_0500</name>
</gene>
<feature type="repeat" description="TPR" evidence="1">
    <location>
        <begin position="214"/>
        <end position="247"/>
    </location>
</feature>
<dbReference type="InterPro" id="IPR011990">
    <property type="entry name" value="TPR-like_helical_dom_sf"/>
</dbReference>
<evidence type="ECO:0000313" key="2">
    <source>
        <dbReference type="EMBL" id="BBB32089.1"/>
    </source>
</evidence>
<dbReference type="SUPFAM" id="SSF48452">
    <property type="entry name" value="TPR-like"/>
    <property type="match status" value="2"/>
</dbReference>
<dbReference type="PROSITE" id="PS50005">
    <property type="entry name" value="TPR"/>
    <property type="match status" value="1"/>
</dbReference>
<keyword evidence="3" id="KW-1185">Reference proteome</keyword>
<dbReference type="InterPro" id="IPR019734">
    <property type="entry name" value="TPR_rpt"/>
</dbReference>
<evidence type="ECO:0000313" key="3">
    <source>
        <dbReference type="Proteomes" id="UP000595564"/>
    </source>
</evidence>
<proteinExistence type="predicted"/>
<evidence type="ECO:0000256" key="1">
    <source>
        <dbReference type="PROSITE-ProRule" id="PRU00339"/>
    </source>
</evidence>